<evidence type="ECO:0000313" key="3">
    <source>
        <dbReference type="Proteomes" id="UP001321542"/>
    </source>
</evidence>
<feature type="region of interest" description="Disordered" evidence="1">
    <location>
        <begin position="1"/>
        <end position="21"/>
    </location>
</feature>
<reference evidence="2 3" key="2">
    <citation type="journal article" date="2023" name="ChemBioChem">
        <title>Acyltransferase Domain Exchange between Two Independent Type I Polyketide Synthases in the Same Producer Strain of Macrolide Antibiotics.</title>
        <authorList>
            <person name="Kudo F."/>
            <person name="Kishikawa K."/>
            <person name="Tsuboi K."/>
            <person name="Kido T."/>
            <person name="Usui T."/>
            <person name="Hashimoto J."/>
            <person name="Shin-Ya K."/>
            <person name="Miyanaga A."/>
            <person name="Eguchi T."/>
        </authorList>
    </citation>
    <scope>NUCLEOTIDE SEQUENCE [LARGE SCALE GENOMIC DNA]</scope>
    <source>
        <strain evidence="2 3">A-8890</strain>
    </source>
</reference>
<accession>A0ABN5VV88</accession>
<dbReference type="RefSeq" id="WP_286256740.1">
    <property type="nucleotide sequence ID" value="NZ_AP018448.1"/>
</dbReference>
<protein>
    <recommendedName>
        <fullName evidence="4">Secreted protein</fullName>
    </recommendedName>
</protein>
<organism evidence="2 3">
    <name type="scientific">Streptomyces graminofaciens</name>
    <dbReference type="NCBI Taxonomy" id="68212"/>
    <lineage>
        <taxon>Bacteria</taxon>
        <taxon>Bacillati</taxon>
        <taxon>Actinomycetota</taxon>
        <taxon>Actinomycetes</taxon>
        <taxon>Kitasatosporales</taxon>
        <taxon>Streptomycetaceae</taxon>
        <taxon>Streptomyces</taxon>
    </lineage>
</organism>
<sequence>MPGGGPAVSGNGKKPPIGTYAVDTRTGQVGRVMGHEGPYVQLRPVGGGREWDCAPESVRAATTIERLRAATAYENARSRGEVP</sequence>
<proteinExistence type="predicted"/>
<evidence type="ECO:0000256" key="1">
    <source>
        <dbReference type="SAM" id="MobiDB-lite"/>
    </source>
</evidence>
<reference evidence="2 3" key="1">
    <citation type="journal article" date="2010" name="ChemBioChem">
        <title>Cloning and characterization of the biosynthetic gene cluster of 16-membered macrolide antibiotic FD-891: involvement of a dual functional cytochrome P450 monooxygenase catalyzing epoxidation and hydroxylation.</title>
        <authorList>
            <person name="Kudo F."/>
            <person name="Motegi A."/>
            <person name="Mizoue K."/>
            <person name="Eguchi T."/>
        </authorList>
    </citation>
    <scope>NUCLEOTIDE SEQUENCE [LARGE SCALE GENOMIC DNA]</scope>
    <source>
        <strain evidence="2 3">A-8890</strain>
    </source>
</reference>
<gene>
    <name evidence="2" type="ORF">SGFS_077790</name>
</gene>
<dbReference type="EMBL" id="AP018448">
    <property type="protein sequence ID" value="BBC36485.1"/>
    <property type="molecule type" value="Genomic_DNA"/>
</dbReference>
<keyword evidence="3" id="KW-1185">Reference proteome</keyword>
<name>A0ABN5VV88_9ACTN</name>
<evidence type="ECO:0000313" key="2">
    <source>
        <dbReference type="EMBL" id="BBC36485.1"/>
    </source>
</evidence>
<dbReference type="Proteomes" id="UP001321542">
    <property type="component" value="Chromosome"/>
</dbReference>
<evidence type="ECO:0008006" key="4">
    <source>
        <dbReference type="Google" id="ProtNLM"/>
    </source>
</evidence>